<evidence type="ECO:0000256" key="5">
    <source>
        <dbReference type="ARBA" id="ARBA00023163"/>
    </source>
</evidence>
<evidence type="ECO:0000256" key="4">
    <source>
        <dbReference type="ARBA" id="ARBA00023015"/>
    </source>
</evidence>
<reference evidence="7" key="1">
    <citation type="submission" date="2019-03" db="EMBL/GenBank/DDBJ databases">
        <authorList>
            <person name="Hao L."/>
        </authorList>
    </citation>
    <scope>NUCLEOTIDE SEQUENCE</scope>
</reference>
<gene>
    <name evidence="7" type="primary">nusB</name>
    <name evidence="7" type="ORF">SCFA_520038</name>
</gene>
<dbReference type="GO" id="GO:0006353">
    <property type="term" value="P:DNA-templated transcription termination"/>
    <property type="evidence" value="ECO:0007669"/>
    <property type="project" value="InterPro"/>
</dbReference>
<dbReference type="PANTHER" id="PTHR11078">
    <property type="entry name" value="N UTILIZATION SUBSTANCE PROTEIN B-RELATED"/>
    <property type="match status" value="1"/>
</dbReference>
<dbReference type="NCBIfam" id="TIGR01951">
    <property type="entry name" value="nusB"/>
    <property type="match status" value="1"/>
</dbReference>
<dbReference type="AlphaFoldDB" id="A0A485M2D6"/>
<proteinExistence type="inferred from homology"/>
<name>A0A485M2D6_9ZZZZ</name>
<keyword evidence="2" id="KW-0889">Transcription antitermination</keyword>
<evidence type="ECO:0000256" key="2">
    <source>
        <dbReference type="ARBA" id="ARBA00022814"/>
    </source>
</evidence>
<accession>A0A485M2D6</accession>
<keyword evidence="4" id="KW-0805">Transcription regulation</keyword>
<evidence type="ECO:0000256" key="3">
    <source>
        <dbReference type="ARBA" id="ARBA00022884"/>
    </source>
</evidence>
<dbReference type="PANTHER" id="PTHR11078:SF3">
    <property type="entry name" value="ANTITERMINATION NUSB DOMAIN-CONTAINING PROTEIN"/>
    <property type="match status" value="1"/>
</dbReference>
<organism evidence="7">
    <name type="scientific">anaerobic digester metagenome</name>
    <dbReference type="NCBI Taxonomy" id="1263854"/>
    <lineage>
        <taxon>unclassified sequences</taxon>
        <taxon>metagenomes</taxon>
        <taxon>ecological metagenomes</taxon>
    </lineage>
</organism>
<dbReference type="GO" id="GO:0005829">
    <property type="term" value="C:cytosol"/>
    <property type="evidence" value="ECO:0007669"/>
    <property type="project" value="TreeGrafter"/>
</dbReference>
<evidence type="ECO:0000313" key="7">
    <source>
        <dbReference type="EMBL" id="VFU16232.1"/>
    </source>
</evidence>
<dbReference type="GO" id="GO:0031564">
    <property type="term" value="P:transcription antitermination"/>
    <property type="evidence" value="ECO:0007669"/>
    <property type="project" value="UniProtKB-KW"/>
</dbReference>
<keyword evidence="5" id="KW-0804">Transcription</keyword>
<dbReference type="GO" id="GO:0003723">
    <property type="term" value="F:RNA binding"/>
    <property type="evidence" value="ECO:0007669"/>
    <property type="project" value="UniProtKB-KW"/>
</dbReference>
<dbReference type="InterPro" id="IPR035926">
    <property type="entry name" value="NusB-like_sf"/>
</dbReference>
<dbReference type="InterPro" id="IPR011605">
    <property type="entry name" value="NusB_fam"/>
</dbReference>
<evidence type="ECO:0000256" key="1">
    <source>
        <dbReference type="ARBA" id="ARBA00005952"/>
    </source>
</evidence>
<keyword evidence="3" id="KW-0694">RNA-binding</keyword>
<dbReference type="Pfam" id="PF01029">
    <property type="entry name" value="NusB"/>
    <property type="match status" value="1"/>
</dbReference>
<dbReference type="Gene3D" id="1.10.940.10">
    <property type="entry name" value="NusB-like"/>
    <property type="match status" value="1"/>
</dbReference>
<dbReference type="HAMAP" id="MF_00073">
    <property type="entry name" value="NusB"/>
    <property type="match status" value="1"/>
</dbReference>
<dbReference type="CDD" id="cd00619">
    <property type="entry name" value="Terminator_NusB"/>
    <property type="match status" value="1"/>
</dbReference>
<dbReference type="SUPFAM" id="SSF48013">
    <property type="entry name" value="NusB-like"/>
    <property type="match status" value="1"/>
</dbReference>
<dbReference type="InterPro" id="IPR006027">
    <property type="entry name" value="NusB_RsmB_TIM44"/>
</dbReference>
<feature type="domain" description="NusB/RsmB/TIM44" evidence="6">
    <location>
        <begin position="6"/>
        <end position="129"/>
    </location>
</feature>
<sequence length="140" mass="16067">MRIRTKAREIALQYLYQVDITKNHTEDTLRDFIGHFVEDKDVVPYAQDLINGVYAHLHRIDELIEAASENWSVSRMSTTDRNILRIATYELVFKPDIPYKVAINEGIELAKKFGSPRFPAFANGVLDRVRTEVSSDENPG</sequence>
<protein>
    <submittedName>
        <fullName evidence="7">Transcription antitermination protein NusB</fullName>
    </submittedName>
</protein>
<dbReference type="EMBL" id="CAADRM010000117">
    <property type="protein sequence ID" value="VFU16232.1"/>
    <property type="molecule type" value="Genomic_DNA"/>
</dbReference>
<comment type="similarity">
    <text evidence="1">Belongs to the NusB family.</text>
</comment>
<evidence type="ECO:0000259" key="6">
    <source>
        <dbReference type="Pfam" id="PF01029"/>
    </source>
</evidence>